<evidence type="ECO:0000313" key="2">
    <source>
        <dbReference type="Proteomes" id="UP000886523"/>
    </source>
</evidence>
<protein>
    <submittedName>
        <fullName evidence="1">Uncharacterized protein</fullName>
    </submittedName>
</protein>
<accession>A0A9P6ANB0</accession>
<dbReference type="AlphaFoldDB" id="A0A9P6ANB0"/>
<comment type="caution">
    <text evidence="1">The sequence shown here is derived from an EMBL/GenBank/DDBJ whole genome shotgun (WGS) entry which is preliminary data.</text>
</comment>
<evidence type="ECO:0000313" key="1">
    <source>
        <dbReference type="EMBL" id="KAF9508712.1"/>
    </source>
</evidence>
<dbReference type="Proteomes" id="UP000886523">
    <property type="component" value="Unassembled WGS sequence"/>
</dbReference>
<dbReference type="EMBL" id="MU129052">
    <property type="protein sequence ID" value="KAF9508712.1"/>
    <property type="molecule type" value="Genomic_DNA"/>
</dbReference>
<keyword evidence="2" id="KW-1185">Reference proteome</keyword>
<gene>
    <name evidence="1" type="ORF">BS47DRAFT_1365754</name>
</gene>
<organism evidence="1 2">
    <name type="scientific">Hydnum rufescens UP504</name>
    <dbReference type="NCBI Taxonomy" id="1448309"/>
    <lineage>
        <taxon>Eukaryota</taxon>
        <taxon>Fungi</taxon>
        <taxon>Dikarya</taxon>
        <taxon>Basidiomycota</taxon>
        <taxon>Agaricomycotina</taxon>
        <taxon>Agaricomycetes</taxon>
        <taxon>Cantharellales</taxon>
        <taxon>Hydnaceae</taxon>
        <taxon>Hydnum</taxon>
    </lineage>
</organism>
<reference evidence="1" key="1">
    <citation type="journal article" date="2020" name="Nat. Commun.">
        <title>Large-scale genome sequencing of mycorrhizal fungi provides insights into the early evolution of symbiotic traits.</title>
        <authorList>
            <person name="Miyauchi S."/>
            <person name="Kiss E."/>
            <person name="Kuo A."/>
            <person name="Drula E."/>
            <person name="Kohler A."/>
            <person name="Sanchez-Garcia M."/>
            <person name="Morin E."/>
            <person name="Andreopoulos B."/>
            <person name="Barry K.W."/>
            <person name="Bonito G."/>
            <person name="Buee M."/>
            <person name="Carver A."/>
            <person name="Chen C."/>
            <person name="Cichocki N."/>
            <person name="Clum A."/>
            <person name="Culley D."/>
            <person name="Crous P.W."/>
            <person name="Fauchery L."/>
            <person name="Girlanda M."/>
            <person name="Hayes R.D."/>
            <person name="Keri Z."/>
            <person name="LaButti K."/>
            <person name="Lipzen A."/>
            <person name="Lombard V."/>
            <person name="Magnuson J."/>
            <person name="Maillard F."/>
            <person name="Murat C."/>
            <person name="Nolan M."/>
            <person name="Ohm R.A."/>
            <person name="Pangilinan J."/>
            <person name="Pereira M.F."/>
            <person name="Perotto S."/>
            <person name="Peter M."/>
            <person name="Pfister S."/>
            <person name="Riley R."/>
            <person name="Sitrit Y."/>
            <person name="Stielow J.B."/>
            <person name="Szollosi G."/>
            <person name="Zifcakova L."/>
            <person name="Stursova M."/>
            <person name="Spatafora J.W."/>
            <person name="Tedersoo L."/>
            <person name="Vaario L.M."/>
            <person name="Yamada A."/>
            <person name="Yan M."/>
            <person name="Wang P."/>
            <person name="Xu J."/>
            <person name="Bruns T."/>
            <person name="Baldrian P."/>
            <person name="Vilgalys R."/>
            <person name="Dunand C."/>
            <person name="Henrissat B."/>
            <person name="Grigoriev I.V."/>
            <person name="Hibbett D."/>
            <person name="Nagy L.G."/>
            <person name="Martin F.M."/>
        </authorList>
    </citation>
    <scope>NUCLEOTIDE SEQUENCE</scope>
    <source>
        <strain evidence="1">UP504</strain>
    </source>
</reference>
<name>A0A9P6ANB0_9AGAM</name>
<dbReference type="OrthoDB" id="3260094at2759"/>
<proteinExistence type="predicted"/>
<sequence length="141" mass="15972">MDVYDQYRVCEVEPTAKDCSVNLDQNPSRALTSAASHNATRPDGYLLLKDRLNDKVISWVDIALSCEYKWEDGIDELDDTRCAEVYMQHAACHERRSVSPSEMRGDNQKYHDQDMVLLLEPEALIELLDLPTGDPSASILL</sequence>